<keyword evidence="1 2" id="KW-0238">DNA-binding</keyword>
<evidence type="ECO:0000256" key="1">
    <source>
        <dbReference type="ARBA" id="ARBA00023125"/>
    </source>
</evidence>
<protein>
    <submittedName>
        <fullName evidence="4">TetR/AcrR family transcriptional regulator</fullName>
    </submittedName>
</protein>
<keyword evidence="5" id="KW-1185">Reference proteome</keyword>
<dbReference type="PANTHER" id="PTHR30055">
    <property type="entry name" value="HTH-TYPE TRANSCRIPTIONAL REGULATOR RUTR"/>
    <property type="match status" value="1"/>
</dbReference>
<dbReference type="EMBL" id="CP038436">
    <property type="protein sequence ID" value="QBX57388.1"/>
    <property type="molecule type" value="Genomic_DNA"/>
</dbReference>
<gene>
    <name evidence="4" type="ORF">EXE58_01280</name>
</gene>
<organism evidence="4 5">
    <name type="scientific">Nocardioides seonyuensis</name>
    <dbReference type="NCBI Taxonomy" id="2518371"/>
    <lineage>
        <taxon>Bacteria</taxon>
        <taxon>Bacillati</taxon>
        <taxon>Actinomycetota</taxon>
        <taxon>Actinomycetes</taxon>
        <taxon>Propionibacteriales</taxon>
        <taxon>Nocardioidaceae</taxon>
        <taxon>Nocardioides</taxon>
    </lineage>
</organism>
<dbReference type="Gene3D" id="1.10.357.10">
    <property type="entry name" value="Tetracycline Repressor, domain 2"/>
    <property type="match status" value="1"/>
</dbReference>
<dbReference type="Pfam" id="PF00440">
    <property type="entry name" value="TetR_N"/>
    <property type="match status" value="1"/>
</dbReference>
<name>A0A4P7IJ31_9ACTN</name>
<dbReference type="InterPro" id="IPR001647">
    <property type="entry name" value="HTH_TetR"/>
</dbReference>
<dbReference type="GO" id="GO:0003700">
    <property type="term" value="F:DNA-binding transcription factor activity"/>
    <property type="evidence" value="ECO:0007669"/>
    <property type="project" value="TreeGrafter"/>
</dbReference>
<dbReference type="InterPro" id="IPR050109">
    <property type="entry name" value="HTH-type_TetR-like_transc_reg"/>
</dbReference>
<dbReference type="PROSITE" id="PS50977">
    <property type="entry name" value="HTH_TETR_2"/>
    <property type="match status" value="1"/>
</dbReference>
<evidence type="ECO:0000256" key="2">
    <source>
        <dbReference type="PROSITE-ProRule" id="PRU00335"/>
    </source>
</evidence>
<dbReference type="GO" id="GO:0000976">
    <property type="term" value="F:transcription cis-regulatory region binding"/>
    <property type="evidence" value="ECO:0007669"/>
    <property type="project" value="TreeGrafter"/>
</dbReference>
<dbReference type="PANTHER" id="PTHR30055:SF209">
    <property type="entry name" value="POSSIBLE TRANSCRIPTIONAL REGULATORY PROTEIN (PROBABLY TETR-FAMILY)"/>
    <property type="match status" value="1"/>
</dbReference>
<evidence type="ECO:0000259" key="3">
    <source>
        <dbReference type="PROSITE" id="PS50977"/>
    </source>
</evidence>
<evidence type="ECO:0000313" key="5">
    <source>
        <dbReference type="Proteomes" id="UP000294853"/>
    </source>
</evidence>
<proteinExistence type="predicted"/>
<reference evidence="4 5" key="1">
    <citation type="submission" date="2019-03" db="EMBL/GenBank/DDBJ databases">
        <title>Three New Species of Nocardioides, Nocardioides euryhalodurans sp. nov., Nocardioides seonyuensis sp. nov. and Nocardioides eburneoflavus sp. nov. Iolated from Soil.</title>
        <authorList>
            <person name="Roh S.G."/>
            <person name="Lee C."/>
            <person name="Kim M.-K."/>
            <person name="Kim S.B."/>
        </authorList>
    </citation>
    <scope>NUCLEOTIDE SEQUENCE [LARGE SCALE GENOMIC DNA]</scope>
    <source>
        <strain evidence="4 5">MMS17-SY207-3</strain>
    </source>
</reference>
<dbReference type="KEGG" id="nsn:EXE58_01280"/>
<dbReference type="InterPro" id="IPR009057">
    <property type="entry name" value="Homeodomain-like_sf"/>
</dbReference>
<feature type="DNA-binding region" description="H-T-H motif" evidence="2">
    <location>
        <begin position="45"/>
        <end position="64"/>
    </location>
</feature>
<dbReference type="PRINTS" id="PR00455">
    <property type="entry name" value="HTHTETR"/>
</dbReference>
<feature type="domain" description="HTH tetR-type" evidence="3">
    <location>
        <begin position="22"/>
        <end position="82"/>
    </location>
</feature>
<dbReference type="AlphaFoldDB" id="A0A4P7IJ31"/>
<dbReference type="SUPFAM" id="SSF46689">
    <property type="entry name" value="Homeodomain-like"/>
    <property type="match status" value="1"/>
</dbReference>
<evidence type="ECO:0000313" key="4">
    <source>
        <dbReference type="EMBL" id="QBX57388.1"/>
    </source>
</evidence>
<accession>A0A4P7IJ31</accession>
<dbReference type="OrthoDB" id="4542210at2"/>
<dbReference type="Proteomes" id="UP000294853">
    <property type="component" value="Chromosome"/>
</dbReference>
<sequence length="199" mass="21524">MAGVPIELPRADEPPRERADAARNRELLLAAAERLIDRHGIDHVTMDAVAHEAGVGKGTVFRRFESREGLMAAVLNRSETAWQRAVLSGPPPLGPGAPAMERLLAFGHSRLRTNLQHGRLIRAAGHAGARSYAAVSFAAMHVRYLLGELGVRGDLALLATALLAPLEAPILEQQTVTEQMELARIEAGWDDLVRRVVTG</sequence>